<dbReference type="PROSITE" id="PS50297">
    <property type="entry name" value="ANK_REP_REGION"/>
    <property type="match status" value="1"/>
</dbReference>
<dbReference type="SUPFAM" id="SSF48403">
    <property type="entry name" value="Ankyrin repeat"/>
    <property type="match status" value="1"/>
</dbReference>
<proteinExistence type="predicted"/>
<evidence type="ECO:0000313" key="4">
    <source>
        <dbReference type="EMBL" id="KAF3763646.1"/>
    </source>
</evidence>
<dbReference type="InterPro" id="IPR036770">
    <property type="entry name" value="Ankyrin_rpt-contain_sf"/>
</dbReference>
<protein>
    <submittedName>
        <fullName evidence="4">Ankyrin</fullName>
    </submittedName>
</protein>
<dbReference type="Gene3D" id="1.25.40.20">
    <property type="entry name" value="Ankyrin repeat-containing domain"/>
    <property type="match status" value="1"/>
</dbReference>
<evidence type="ECO:0000256" key="2">
    <source>
        <dbReference type="ARBA" id="ARBA00023043"/>
    </source>
</evidence>
<dbReference type="PROSITE" id="PS50088">
    <property type="entry name" value="ANK_REPEAT"/>
    <property type="match status" value="1"/>
</dbReference>
<dbReference type="AlphaFoldDB" id="A0A9P4XZ96"/>
<keyword evidence="1" id="KW-0677">Repeat</keyword>
<dbReference type="SMART" id="SM00248">
    <property type="entry name" value="ANK"/>
    <property type="match status" value="2"/>
</dbReference>
<dbReference type="Pfam" id="PF12796">
    <property type="entry name" value="Ank_2"/>
    <property type="match status" value="1"/>
</dbReference>
<accession>A0A9P4XZ96</accession>
<comment type="caution">
    <text evidence="4">The sequence shown here is derived from an EMBL/GenBank/DDBJ whole genome shotgun (WGS) entry which is preliminary data.</text>
</comment>
<name>A0A9P4XZ96_CRYP1</name>
<dbReference type="RefSeq" id="XP_040774607.1">
    <property type="nucleotide sequence ID" value="XM_040915982.1"/>
</dbReference>
<evidence type="ECO:0000256" key="3">
    <source>
        <dbReference type="PROSITE-ProRule" id="PRU00023"/>
    </source>
</evidence>
<feature type="non-terminal residue" evidence="4">
    <location>
        <position position="1"/>
    </location>
</feature>
<feature type="non-terminal residue" evidence="4">
    <location>
        <position position="131"/>
    </location>
</feature>
<reference evidence="4" key="1">
    <citation type="journal article" date="2020" name="Phytopathology">
        <title>Genome sequence of the chestnut blight fungus Cryphonectria parasitica EP155: A fundamental resource for an archetypical invasive plant pathogen.</title>
        <authorList>
            <person name="Crouch J.A."/>
            <person name="Dawe A."/>
            <person name="Aerts A."/>
            <person name="Barry K."/>
            <person name="Churchill A.C.L."/>
            <person name="Grimwood J."/>
            <person name="Hillman B."/>
            <person name="Milgroom M.G."/>
            <person name="Pangilinan J."/>
            <person name="Smith M."/>
            <person name="Salamov A."/>
            <person name="Schmutz J."/>
            <person name="Yadav J."/>
            <person name="Grigoriev I.V."/>
            <person name="Nuss D."/>
        </authorList>
    </citation>
    <scope>NUCLEOTIDE SEQUENCE</scope>
    <source>
        <strain evidence="4">EP155</strain>
    </source>
</reference>
<sequence>ETIKLTAQIFNAARDGNQEVIETAIAEKLNPNLTNENGDTLLMLAAYYGHHELVEYLISAGSDPNRLNDKHRSPLAGAVFKKWDRVIEKLLAGGADPDYGTPSATQCITMFKQEDKWRVLFEQAPGKGKAK</sequence>
<gene>
    <name evidence="4" type="ORF">M406DRAFT_234408</name>
</gene>
<organism evidence="4 5">
    <name type="scientific">Cryphonectria parasitica (strain ATCC 38755 / EP155)</name>
    <dbReference type="NCBI Taxonomy" id="660469"/>
    <lineage>
        <taxon>Eukaryota</taxon>
        <taxon>Fungi</taxon>
        <taxon>Dikarya</taxon>
        <taxon>Ascomycota</taxon>
        <taxon>Pezizomycotina</taxon>
        <taxon>Sordariomycetes</taxon>
        <taxon>Sordariomycetidae</taxon>
        <taxon>Diaporthales</taxon>
        <taxon>Cryphonectriaceae</taxon>
        <taxon>Cryphonectria-Endothia species complex</taxon>
        <taxon>Cryphonectria</taxon>
    </lineage>
</organism>
<keyword evidence="2 3" id="KW-0040">ANK repeat</keyword>
<dbReference type="InterPro" id="IPR002110">
    <property type="entry name" value="Ankyrin_rpt"/>
</dbReference>
<evidence type="ECO:0000256" key="1">
    <source>
        <dbReference type="ARBA" id="ARBA00022737"/>
    </source>
</evidence>
<dbReference type="EMBL" id="MU032349">
    <property type="protein sequence ID" value="KAF3763646.1"/>
    <property type="molecule type" value="Genomic_DNA"/>
</dbReference>
<dbReference type="Proteomes" id="UP000803844">
    <property type="component" value="Unassembled WGS sequence"/>
</dbReference>
<keyword evidence="5" id="KW-1185">Reference proteome</keyword>
<dbReference type="OrthoDB" id="366390at2759"/>
<evidence type="ECO:0000313" key="5">
    <source>
        <dbReference type="Proteomes" id="UP000803844"/>
    </source>
</evidence>
<dbReference type="PANTHER" id="PTHR24171">
    <property type="entry name" value="ANKYRIN REPEAT DOMAIN-CONTAINING PROTEIN 39-RELATED"/>
    <property type="match status" value="1"/>
</dbReference>
<feature type="repeat" description="ANK" evidence="3">
    <location>
        <begin position="37"/>
        <end position="69"/>
    </location>
</feature>
<dbReference type="GeneID" id="63833111"/>